<protein>
    <submittedName>
        <fullName evidence="2">Uncharacterized protein</fullName>
    </submittedName>
</protein>
<evidence type="ECO:0000313" key="3">
    <source>
        <dbReference type="Proteomes" id="UP000580718"/>
    </source>
</evidence>
<organism evidence="2 3">
    <name type="scientific">Modestobacter versicolor</name>
    <dbReference type="NCBI Taxonomy" id="429133"/>
    <lineage>
        <taxon>Bacteria</taxon>
        <taxon>Bacillati</taxon>
        <taxon>Actinomycetota</taxon>
        <taxon>Actinomycetes</taxon>
        <taxon>Geodermatophilales</taxon>
        <taxon>Geodermatophilaceae</taxon>
        <taxon>Modestobacter</taxon>
    </lineage>
</organism>
<reference evidence="2 3" key="1">
    <citation type="submission" date="2020-08" db="EMBL/GenBank/DDBJ databases">
        <title>Sequencing the genomes of 1000 actinobacteria strains.</title>
        <authorList>
            <person name="Klenk H.-P."/>
        </authorList>
    </citation>
    <scope>NUCLEOTIDE SEQUENCE [LARGE SCALE GENOMIC DNA]</scope>
    <source>
        <strain evidence="2 3">DSM 16678</strain>
    </source>
</reference>
<dbReference type="EMBL" id="JACIBU010000001">
    <property type="protein sequence ID" value="MBB3677119.1"/>
    <property type="molecule type" value="Genomic_DNA"/>
</dbReference>
<dbReference type="Proteomes" id="UP000580718">
    <property type="component" value="Unassembled WGS sequence"/>
</dbReference>
<name>A0A839Y308_9ACTN</name>
<gene>
    <name evidence="2" type="ORF">FHX36_002854</name>
</gene>
<evidence type="ECO:0000256" key="1">
    <source>
        <dbReference type="SAM" id="MobiDB-lite"/>
    </source>
</evidence>
<dbReference type="RefSeq" id="WP_343056622.1">
    <property type="nucleotide sequence ID" value="NZ_JACIBU010000001.1"/>
</dbReference>
<sequence>MAWVSELATRRALLLSCLLSALVLVIPVDGSAASVTALSAALTVALAAGLLTRAPRAAHVATRTEVSPDAPANDERCRRGVFRRQSSPRAPGRVLPRAPQPA</sequence>
<comment type="caution">
    <text evidence="2">The sequence shown here is derived from an EMBL/GenBank/DDBJ whole genome shotgun (WGS) entry which is preliminary data.</text>
</comment>
<evidence type="ECO:0000313" key="2">
    <source>
        <dbReference type="EMBL" id="MBB3677119.1"/>
    </source>
</evidence>
<dbReference type="AlphaFoldDB" id="A0A839Y308"/>
<feature type="region of interest" description="Disordered" evidence="1">
    <location>
        <begin position="62"/>
        <end position="102"/>
    </location>
</feature>
<proteinExistence type="predicted"/>
<accession>A0A839Y308</accession>